<evidence type="ECO:0000256" key="6">
    <source>
        <dbReference type="ARBA" id="ARBA00022989"/>
    </source>
</evidence>
<comment type="subcellular location">
    <subcellularLocation>
        <location evidence="1">Cell membrane</location>
        <topology evidence="1">Multi-pass membrane protein</topology>
    </subcellularLocation>
</comment>
<feature type="transmembrane region" description="Helical" evidence="8">
    <location>
        <begin position="6"/>
        <end position="21"/>
    </location>
</feature>
<feature type="transmembrane region" description="Helical" evidence="8">
    <location>
        <begin position="28"/>
        <end position="45"/>
    </location>
</feature>
<dbReference type="NCBIfam" id="TIGR01625">
    <property type="entry name" value="YidE_YbjL_dupl"/>
    <property type="match status" value="1"/>
</dbReference>
<dbReference type="InterPro" id="IPR050144">
    <property type="entry name" value="AAE_transporter"/>
</dbReference>
<keyword evidence="7 8" id="KW-0472">Membrane</keyword>
<feature type="transmembrane region" description="Helical" evidence="8">
    <location>
        <begin position="228"/>
        <end position="247"/>
    </location>
</feature>
<keyword evidence="4" id="KW-1003">Cell membrane</keyword>
<feature type="transmembrane region" description="Helical" evidence="8">
    <location>
        <begin position="321"/>
        <end position="341"/>
    </location>
</feature>
<evidence type="ECO:0000259" key="9">
    <source>
        <dbReference type="Pfam" id="PF06826"/>
    </source>
</evidence>
<protein>
    <recommendedName>
        <fullName evidence="9">YidE/YbjL duplication domain-containing protein</fullName>
    </recommendedName>
</protein>
<evidence type="ECO:0000256" key="8">
    <source>
        <dbReference type="SAM" id="Phobius"/>
    </source>
</evidence>
<dbReference type="RefSeq" id="WP_281000511.1">
    <property type="nucleotide sequence ID" value="NZ_CP069362.1"/>
</dbReference>
<name>A0ABY8PT31_9BACT</name>
<sequence length="378" mass="42156">MKNPYLLLFLSIFFGILLGKIKIKNFKLGSSGALFSGLIIGWYSTSLHSNNVEVINKLNGEFQQFFLFSLILFISSIGLIASKDLDKIIRKYGVRFLIMAFFITFTGFITTYIFSGFGNKYEFVGIYSGALTSSPGLATALETASNYEKEIISGYTFGYIPGVLAVILSMYIFPYIFKINIENEKKALMEEIHFEKDKEEKFDFLAYSLVIIIGILIGNYTFDLNYISFKLGITGGVLLSSLFLGRLGKVWIFDFRMNKKILKTFQEFGLLMFLSSVGLKSGYNTLNNLNAQTLNLIFYSFIIALIAIILGFIFGKYVLKINWIILSGSVCGGMTSTPGLGAAIDANNSEEVAIGYGATYPFALLGMVIFNKILIMIN</sequence>
<keyword evidence="3" id="KW-0813">Transport</keyword>
<feature type="domain" description="YidE/YbjL duplication" evidence="9">
    <location>
        <begin position="8"/>
        <end position="173"/>
    </location>
</feature>
<evidence type="ECO:0000256" key="1">
    <source>
        <dbReference type="ARBA" id="ARBA00004651"/>
    </source>
</evidence>
<comment type="similarity">
    <text evidence="2">Belongs to the AAE transporter (TC 2.A.81) family.</text>
</comment>
<dbReference type="InterPro" id="IPR006512">
    <property type="entry name" value="YidE_YbjL"/>
</dbReference>
<keyword evidence="5 8" id="KW-0812">Transmembrane</keyword>
<feature type="domain" description="YidE/YbjL duplication" evidence="9">
    <location>
        <begin position="207"/>
        <end position="375"/>
    </location>
</feature>
<reference evidence="10 11" key="1">
    <citation type="submission" date="2021-02" db="EMBL/GenBank/DDBJ databases">
        <title>Characterization of Marinitoga sp. nov. str. BP5-C20A.</title>
        <authorList>
            <person name="Erauso G."/>
            <person name="Postec A."/>
        </authorList>
    </citation>
    <scope>NUCLEOTIDE SEQUENCE [LARGE SCALE GENOMIC DNA]</scope>
    <source>
        <strain evidence="10 11">BP5-C20A</strain>
    </source>
</reference>
<keyword evidence="11" id="KW-1185">Reference proteome</keyword>
<feature type="transmembrane region" description="Helical" evidence="8">
    <location>
        <begin position="204"/>
        <end position="222"/>
    </location>
</feature>
<feature type="transmembrane region" description="Helical" evidence="8">
    <location>
        <begin position="296"/>
        <end position="314"/>
    </location>
</feature>
<dbReference type="PANTHER" id="PTHR30445">
    <property type="entry name" value="K(+)_H(+) ANTIPORTER SUBUNIT KHTT"/>
    <property type="match status" value="1"/>
</dbReference>
<proteinExistence type="inferred from homology"/>
<dbReference type="PANTHER" id="PTHR30445:SF3">
    <property type="entry name" value="TRANSPORT PROTEIN YIDE-RELATED"/>
    <property type="match status" value="1"/>
</dbReference>
<evidence type="ECO:0000256" key="2">
    <source>
        <dbReference type="ARBA" id="ARBA00009854"/>
    </source>
</evidence>
<evidence type="ECO:0000313" key="11">
    <source>
        <dbReference type="Proteomes" id="UP001232493"/>
    </source>
</evidence>
<evidence type="ECO:0000256" key="4">
    <source>
        <dbReference type="ARBA" id="ARBA00022475"/>
    </source>
</evidence>
<accession>A0ABY8PT31</accession>
<dbReference type="EMBL" id="CP069362">
    <property type="protein sequence ID" value="WGS65769.1"/>
    <property type="molecule type" value="Genomic_DNA"/>
</dbReference>
<organism evidence="10 11">
    <name type="scientific">Marinitoga aeolica</name>
    <dbReference type="NCBI Taxonomy" id="2809031"/>
    <lineage>
        <taxon>Bacteria</taxon>
        <taxon>Thermotogati</taxon>
        <taxon>Thermotogota</taxon>
        <taxon>Thermotogae</taxon>
        <taxon>Petrotogales</taxon>
        <taxon>Petrotogaceae</taxon>
        <taxon>Marinitoga</taxon>
    </lineage>
</organism>
<keyword evidence="6 8" id="KW-1133">Transmembrane helix</keyword>
<evidence type="ECO:0000256" key="3">
    <source>
        <dbReference type="ARBA" id="ARBA00022448"/>
    </source>
</evidence>
<feature type="transmembrane region" description="Helical" evidence="8">
    <location>
        <begin position="94"/>
        <end position="114"/>
    </location>
</feature>
<gene>
    <name evidence="10" type="ORF">JRV97_04240</name>
</gene>
<feature type="transmembrane region" description="Helical" evidence="8">
    <location>
        <begin position="65"/>
        <end position="82"/>
    </location>
</feature>
<feature type="transmembrane region" description="Helical" evidence="8">
    <location>
        <begin position="157"/>
        <end position="177"/>
    </location>
</feature>
<evidence type="ECO:0000256" key="5">
    <source>
        <dbReference type="ARBA" id="ARBA00022692"/>
    </source>
</evidence>
<evidence type="ECO:0000313" key="10">
    <source>
        <dbReference type="EMBL" id="WGS65769.1"/>
    </source>
</evidence>
<dbReference type="Proteomes" id="UP001232493">
    <property type="component" value="Chromosome"/>
</dbReference>
<feature type="transmembrane region" description="Helical" evidence="8">
    <location>
        <begin position="353"/>
        <end position="375"/>
    </location>
</feature>
<evidence type="ECO:0000256" key="7">
    <source>
        <dbReference type="ARBA" id="ARBA00023136"/>
    </source>
</evidence>
<dbReference type="Pfam" id="PF06826">
    <property type="entry name" value="Asp-Al_Ex"/>
    <property type="match status" value="2"/>
</dbReference>